<dbReference type="Proteomes" id="UP000830375">
    <property type="component" value="Unassembled WGS sequence"/>
</dbReference>
<dbReference type="InterPro" id="IPR006703">
    <property type="entry name" value="G_AIG1"/>
</dbReference>
<feature type="domain" description="AIG1-type G" evidence="4">
    <location>
        <begin position="8"/>
        <end position="216"/>
    </location>
</feature>
<organism evidence="5 6">
    <name type="scientific">Labeo rohita</name>
    <name type="common">Indian major carp</name>
    <name type="synonym">Cyprinus rohita</name>
    <dbReference type="NCBI Taxonomy" id="84645"/>
    <lineage>
        <taxon>Eukaryota</taxon>
        <taxon>Metazoa</taxon>
        <taxon>Chordata</taxon>
        <taxon>Craniata</taxon>
        <taxon>Vertebrata</taxon>
        <taxon>Euteleostomi</taxon>
        <taxon>Actinopterygii</taxon>
        <taxon>Neopterygii</taxon>
        <taxon>Teleostei</taxon>
        <taxon>Ostariophysi</taxon>
        <taxon>Cypriniformes</taxon>
        <taxon>Cyprinidae</taxon>
        <taxon>Labeoninae</taxon>
        <taxon>Labeonini</taxon>
        <taxon>Labeo</taxon>
    </lineage>
</organism>
<comment type="similarity">
    <text evidence="1">Belongs to the TRAFAC class TrmE-Era-EngA-EngB-Septin-like GTPase superfamily. AIG1/Toc34/Toc159-like paraseptin GTPase family. IAN subfamily.</text>
</comment>
<name>A0ABQ8L020_LABRO</name>
<accession>A0ABQ8L020</accession>
<evidence type="ECO:0000259" key="4">
    <source>
        <dbReference type="PROSITE" id="PS51720"/>
    </source>
</evidence>
<dbReference type="PROSITE" id="PS51720">
    <property type="entry name" value="G_AIG1"/>
    <property type="match status" value="1"/>
</dbReference>
<proteinExistence type="inferred from homology"/>
<dbReference type="PANTHER" id="PTHR10903">
    <property type="entry name" value="GTPASE, IMAP FAMILY MEMBER-RELATED"/>
    <property type="match status" value="1"/>
</dbReference>
<keyword evidence="6" id="KW-1185">Reference proteome</keyword>
<dbReference type="InterPro" id="IPR027417">
    <property type="entry name" value="P-loop_NTPase"/>
</dbReference>
<dbReference type="EMBL" id="JACTAM010002656">
    <property type="protein sequence ID" value="KAI2644027.1"/>
    <property type="molecule type" value="Genomic_DNA"/>
</dbReference>
<dbReference type="Pfam" id="PF04548">
    <property type="entry name" value="AIG1"/>
    <property type="match status" value="1"/>
</dbReference>
<dbReference type="Gene3D" id="3.40.50.300">
    <property type="entry name" value="P-loop containing nucleotide triphosphate hydrolases"/>
    <property type="match status" value="1"/>
</dbReference>
<dbReference type="SUPFAM" id="SSF52540">
    <property type="entry name" value="P-loop containing nucleoside triphosphate hydrolases"/>
    <property type="match status" value="1"/>
</dbReference>
<evidence type="ECO:0000256" key="2">
    <source>
        <dbReference type="ARBA" id="ARBA00022741"/>
    </source>
</evidence>
<reference evidence="5 6" key="1">
    <citation type="submission" date="2022-01" db="EMBL/GenBank/DDBJ databases">
        <title>A high-quality chromosome-level genome assembly of rohu carp, Labeo rohita.</title>
        <authorList>
            <person name="Arick M.A. II"/>
            <person name="Hsu C.-Y."/>
            <person name="Magbanua Z."/>
            <person name="Pechanova O."/>
            <person name="Grover C."/>
            <person name="Miller E."/>
            <person name="Thrash A."/>
            <person name="Ezzel L."/>
            <person name="Alam S."/>
            <person name="Benzie J."/>
            <person name="Hamilton M."/>
            <person name="Karsi A."/>
            <person name="Lawrence M.L."/>
            <person name="Peterson D.G."/>
        </authorList>
    </citation>
    <scope>NUCLEOTIDE SEQUENCE [LARGE SCALE GENOMIC DNA]</scope>
    <source>
        <strain evidence="6">BAU-BD-2019</strain>
        <tissue evidence="5">Blood</tissue>
    </source>
</reference>
<keyword evidence="2" id="KW-0547">Nucleotide-binding</keyword>
<gene>
    <name evidence="5" type="ORF">H4Q32_029659</name>
</gene>
<protein>
    <submittedName>
        <fullName evidence="5">GTPase IMAP family member 9</fullName>
    </submittedName>
</protein>
<sequence length="371" mass="41343">MSRYCEGTNEVRIVVLGTAGEGKSSTANTIFGEKIFSEHTSRCAATKSIKCHRKLVKGTDLTIVDTPGFFNSELTDETVDREIKQGIIRCKPGPHAFLLILRVGVYTRQNADSVAEFKRFLGEDVLKYTILCFTHGDDLYDRETIEDFVGKNSELKRLVDECEGRCHVIDNKYWNGRRDKYRNNKVQVKKLLKTVKQMQRNNGGSYYTADSRQKLTHRSIGPWAQDHRRDLMRSRGDLDEELQLISTGGCSHMNRISVNSSMKVSRFSVSSPMHLNGISINGPISVNGFSVNSPMHLNGISINGPISVNGFSVNSPMHLNGISINGPISVNGFSVNNPMHVNGISIESPVNMNGVSIEDLNPLFQVWAPLH</sequence>
<comment type="caution">
    <text evidence="5">The sequence shown here is derived from an EMBL/GenBank/DDBJ whole genome shotgun (WGS) entry which is preliminary data.</text>
</comment>
<dbReference type="PANTHER" id="PTHR10903:SF62">
    <property type="entry name" value="GTPASE IMAP FAMILY MEMBER 4-LIKE-RELATED"/>
    <property type="match status" value="1"/>
</dbReference>
<evidence type="ECO:0000256" key="1">
    <source>
        <dbReference type="ARBA" id="ARBA00008535"/>
    </source>
</evidence>
<evidence type="ECO:0000313" key="5">
    <source>
        <dbReference type="EMBL" id="KAI2644027.1"/>
    </source>
</evidence>
<keyword evidence="3" id="KW-0342">GTP-binding</keyword>
<evidence type="ECO:0000256" key="3">
    <source>
        <dbReference type="ARBA" id="ARBA00023134"/>
    </source>
</evidence>
<dbReference type="InterPro" id="IPR045058">
    <property type="entry name" value="GIMA/IAN/Toc"/>
</dbReference>
<evidence type="ECO:0000313" key="6">
    <source>
        <dbReference type="Proteomes" id="UP000830375"/>
    </source>
</evidence>